<name>A0A433QAV8_9FUNG</name>
<feature type="region of interest" description="Disordered" evidence="1">
    <location>
        <begin position="213"/>
        <end position="289"/>
    </location>
</feature>
<sequence length="289" mass="31051">MPLPKLFKGMGGGRDKKRSNTTASDNTTPRPNITSSSVAPAPSTSNVLSRTKSPTDILDFTGHPKTSNTINKRTLAPLTANGVAPAPNPVSRFTEHETVVPRVPKTPEPARPTASPPPIVMPKPRPSLVPTRRILKPEHFDKTQVESEDEGEDEDEDGDVENVVRKRNKRSSSGVDEDDREDSPEIGRSRDLAPLGGNLANVQLQAGHLLSSANQSKLSTSKNSARNKNPNITIVVPRANGSENLQRKSSQGQDDDEPIVSPLSEDSLLIPPTPKAPSKPAYRANIGIA</sequence>
<feature type="compositionally biased region" description="Polar residues" evidence="1">
    <location>
        <begin position="241"/>
        <end position="252"/>
    </location>
</feature>
<dbReference type="Proteomes" id="UP000274822">
    <property type="component" value="Unassembled WGS sequence"/>
</dbReference>
<feature type="compositionally biased region" description="Polar residues" evidence="1">
    <location>
        <begin position="213"/>
        <end position="232"/>
    </location>
</feature>
<feature type="compositionally biased region" description="Acidic residues" evidence="1">
    <location>
        <begin position="146"/>
        <end position="160"/>
    </location>
</feature>
<proteinExistence type="predicted"/>
<dbReference type="AlphaFoldDB" id="A0A433QAV8"/>
<comment type="caution">
    <text evidence="2">The sequence shown here is derived from an EMBL/GenBank/DDBJ whole genome shotgun (WGS) entry which is preliminary data.</text>
</comment>
<gene>
    <name evidence="2" type="ORF">BC938DRAFT_483963</name>
</gene>
<dbReference type="EMBL" id="RBNJ01009411">
    <property type="protein sequence ID" value="RUS26905.1"/>
    <property type="molecule type" value="Genomic_DNA"/>
</dbReference>
<feature type="compositionally biased region" description="Pro residues" evidence="1">
    <location>
        <begin position="104"/>
        <end position="127"/>
    </location>
</feature>
<evidence type="ECO:0000256" key="1">
    <source>
        <dbReference type="SAM" id="MobiDB-lite"/>
    </source>
</evidence>
<evidence type="ECO:0000313" key="2">
    <source>
        <dbReference type="EMBL" id="RUS26905.1"/>
    </source>
</evidence>
<feature type="non-terminal residue" evidence="2">
    <location>
        <position position="289"/>
    </location>
</feature>
<feature type="compositionally biased region" description="Polar residues" evidence="1">
    <location>
        <begin position="20"/>
        <end position="33"/>
    </location>
</feature>
<protein>
    <submittedName>
        <fullName evidence="2">Uncharacterized protein</fullName>
    </submittedName>
</protein>
<reference evidence="2 3" key="1">
    <citation type="journal article" date="2018" name="New Phytol.">
        <title>Phylogenomics of Endogonaceae and evolution of mycorrhizas within Mucoromycota.</title>
        <authorList>
            <person name="Chang Y."/>
            <person name="Desiro A."/>
            <person name="Na H."/>
            <person name="Sandor L."/>
            <person name="Lipzen A."/>
            <person name="Clum A."/>
            <person name="Barry K."/>
            <person name="Grigoriev I.V."/>
            <person name="Martin F.M."/>
            <person name="Stajich J.E."/>
            <person name="Smith M.E."/>
            <person name="Bonito G."/>
            <person name="Spatafora J.W."/>
        </authorList>
    </citation>
    <scope>NUCLEOTIDE SEQUENCE [LARGE SCALE GENOMIC DNA]</scope>
    <source>
        <strain evidence="2 3">AD002</strain>
    </source>
</reference>
<organism evidence="2 3">
    <name type="scientific">Jimgerdemannia flammicorona</name>
    <dbReference type="NCBI Taxonomy" id="994334"/>
    <lineage>
        <taxon>Eukaryota</taxon>
        <taxon>Fungi</taxon>
        <taxon>Fungi incertae sedis</taxon>
        <taxon>Mucoromycota</taxon>
        <taxon>Mucoromycotina</taxon>
        <taxon>Endogonomycetes</taxon>
        <taxon>Endogonales</taxon>
        <taxon>Endogonaceae</taxon>
        <taxon>Jimgerdemannia</taxon>
    </lineage>
</organism>
<keyword evidence="3" id="KW-1185">Reference proteome</keyword>
<accession>A0A433QAV8</accession>
<feature type="compositionally biased region" description="Low complexity" evidence="1">
    <location>
        <begin position="34"/>
        <end position="47"/>
    </location>
</feature>
<feature type="region of interest" description="Disordered" evidence="1">
    <location>
        <begin position="1"/>
        <end position="199"/>
    </location>
</feature>
<feature type="compositionally biased region" description="Basic and acidic residues" evidence="1">
    <location>
        <begin position="135"/>
        <end position="145"/>
    </location>
</feature>
<evidence type="ECO:0000313" key="3">
    <source>
        <dbReference type="Proteomes" id="UP000274822"/>
    </source>
</evidence>